<dbReference type="SUPFAM" id="SSF53474">
    <property type="entry name" value="alpha/beta-Hydrolases"/>
    <property type="match status" value="1"/>
</dbReference>
<sequence>MREPIPASRRPIDRTDDAVNDQVLDGPHGPLRVRVYTPSAPAGPGLVWVHGGGFAAGEIDMPEADWVAERFAERGIAVVSVDYALAPLPRTRAAAAGAPERAGVHYPVASDEVEFAFRWAVESGLARGPWSLGGASAGGNLATGAALRLSHGTGPVPALAVLAYPTLHAVQGAPDAALRAALDSDPDADVFGPEPVRGMYENYLGGPIEDADIYAVPGTASVAELRGFPATIMITGEVDELRVSGEAFAAALRDAGVDLDISIEPGTRHGHLNQPELAAATASIDRFAARILATSPENKEQP</sequence>
<reference evidence="5" key="1">
    <citation type="submission" date="2016-10" db="EMBL/GenBank/DDBJ databases">
        <authorList>
            <person name="Varghese N."/>
            <person name="Submissions S."/>
        </authorList>
    </citation>
    <scope>NUCLEOTIDE SEQUENCE [LARGE SCALE GENOMIC DNA]</scope>
    <source>
        <strain evidence="5">DSM 16089</strain>
    </source>
</reference>
<feature type="region of interest" description="Disordered" evidence="2">
    <location>
        <begin position="1"/>
        <end position="24"/>
    </location>
</feature>
<dbReference type="PANTHER" id="PTHR48081">
    <property type="entry name" value="AB HYDROLASE SUPERFAMILY PROTEIN C4A8.06C"/>
    <property type="match status" value="1"/>
</dbReference>
<dbReference type="InterPro" id="IPR050300">
    <property type="entry name" value="GDXG_lipolytic_enzyme"/>
</dbReference>
<dbReference type="GO" id="GO:0016787">
    <property type="term" value="F:hydrolase activity"/>
    <property type="evidence" value="ECO:0007669"/>
    <property type="project" value="UniProtKB-KW"/>
</dbReference>
<dbReference type="Gene3D" id="3.40.50.1820">
    <property type="entry name" value="alpha/beta hydrolase"/>
    <property type="match status" value="1"/>
</dbReference>
<proteinExistence type="predicted"/>
<dbReference type="Proteomes" id="UP000183750">
    <property type="component" value="Unassembled WGS sequence"/>
</dbReference>
<evidence type="ECO:0000313" key="4">
    <source>
        <dbReference type="EMBL" id="SEC18461.1"/>
    </source>
</evidence>
<dbReference type="AlphaFoldDB" id="A0A1H4QFR6"/>
<dbReference type="Pfam" id="PF07859">
    <property type="entry name" value="Abhydrolase_3"/>
    <property type="match status" value="1"/>
</dbReference>
<evidence type="ECO:0000256" key="1">
    <source>
        <dbReference type="ARBA" id="ARBA00022801"/>
    </source>
</evidence>
<dbReference type="OrthoDB" id="3181909at2"/>
<evidence type="ECO:0000259" key="3">
    <source>
        <dbReference type="Pfam" id="PF07859"/>
    </source>
</evidence>
<evidence type="ECO:0000313" key="5">
    <source>
        <dbReference type="Proteomes" id="UP000183750"/>
    </source>
</evidence>
<feature type="domain" description="Alpha/beta hydrolase fold-3" evidence="3">
    <location>
        <begin position="46"/>
        <end position="271"/>
    </location>
</feature>
<dbReference type="EMBL" id="FNSQ01000005">
    <property type="protein sequence ID" value="SEC18461.1"/>
    <property type="molecule type" value="Genomic_DNA"/>
</dbReference>
<dbReference type="InterPro" id="IPR029058">
    <property type="entry name" value="AB_hydrolase_fold"/>
</dbReference>
<keyword evidence="1" id="KW-0378">Hydrolase</keyword>
<organism evidence="4 5">
    <name type="scientific">Microbacterium hydrocarbonoxydans</name>
    <dbReference type="NCBI Taxonomy" id="273678"/>
    <lineage>
        <taxon>Bacteria</taxon>
        <taxon>Bacillati</taxon>
        <taxon>Actinomycetota</taxon>
        <taxon>Actinomycetes</taxon>
        <taxon>Micrococcales</taxon>
        <taxon>Microbacteriaceae</taxon>
        <taxon>Microbacterium</taxon>
    </lineage>
</organism>
<gene>
    <name evidence="4" type="ORF">SAMN04489807_3090</name>
</gene>
<dbReference type="PANTHER" id="PTHR48081:SF8">
    <property type="entry name" value="ALPHA_BETA HYDROLASE FOLD-3 DOMAIN-CONTAINING PROTEIN-RELATED"/>
    <property type="match status" value="1"/>
</dbReference>
<dbReference type="InterPro" id="IPR013094">
    <property type="entry name" value="AB_hydrolase_3"/>
</dbReference>
<keyword evidence="5" id="KW-1185">Reference proteome</keyword>
<protein>
    <submittedName>
        <fullName evidence="4">Acetyl esterase/lipase</fullName>
    </submittedName>
</protein>
<accession>A0A1H4QFR6</accession>
<evidence type="ECO:0000256" key="2">
    <source>
        <dbReference type="SAM" id="MobiDB-lite"/>
    </source>
</evidence>
<name>A0A1H4QFR6_9MICO</name>